<dbReference type="HOGENOM" id="CLU_162633_0_0_9"/>
<dbReference type="Proteomes" id="UP000032431">
    <property type="component" value="Chromosome I"/>
</dbReference>
<dbReference type="PATRIC" id="fig|29343.3.peg.1232"/>
<evidence type="ECO:0008006" key="3">
    <source>
        <dbReference type="Google" id="ProtNLM"/>
    </source>
</evidence>
<evidence type="ECO:0000313" key="1">
    <source>
        <dbReference type="EMBL" id="CDZ24290.1"/>
    </source>
</evidence>
<name>A0A078KSZ6_9FIRM</name>
<sequence length="113" mass="12998">MANYNISVNRPEKRLDIVCTGIVGGNDVKDFVDSFNKAVSTITPADYILNFDTSNFSVISQDMIPDIQGCFEMYQKLHFKKIRIKLNQSNPILKMQIDRVAKMAGLDNYEFYY</sequence>
<dbReference type="KEGG" id="ccel:CCDG5_1175"/>
<proteinExistence type="predicted"/>
<dbReference type="STRING" id="29343.CCDG5_1175"/>
<keyword evidence="2" id="KW-1185">Reference proteome</keyword>
<reference evidence="2" key="1">
    <citation type="submission" date="2014-07" db="EMBL/GenBank/DDBJ databases">
        <authorList>
            <person name="Wibberg D."/>
        </authorList>
    </citation>
    <scope>NUCLEOTIDE SEQUENCE [LARGE SCALE GENOMIC DNA]</scope>
    <source>
        <strain evidence="2">DG5</strain>
    </source>
</reference>
<dbReference type="OrthoDB" id="2867965at2"/>
<gene>
    <name evidence="1" type="ORF">CCDG5_1175</name>
</gene>
<dbReference type="EMBL" id="LM995447">
    <property type="protein sequence ID" value="CDZ24290.1"/>
    <property type="molecule type" value="Genomic_DNA"/>
</dbReference>
<accession>A0A078KSZ6</accession>
<organism evidence="1 2">
    <name type="scientific">[Clostridium] cellulosi</name>
    <dbReference type="NCBI Taxonomy" id="29343"/>
    <lineage>
        <taxon>Bacteria</taxon>
        <taxon>Bacillati</taxon>
        <taxon>Bacillota</taxon>
        <taxon>Clostridia</taxon>
        <taxon>Eubacteriales</taxon>
        <taxon>Oscillospiraceae</taxon>
        <taxon>Oscillospiraceae incertae sedis</taxon>
    </lineage>
</organism>
<dbReference type="AlphaFoldDB" id="A0A078KSZ6"/>
<protein>
    <recommendedName>
        <fullName evidence="3">STAS domain-containing protein</fullName>
    </recommendedName>
</protein>
<evidence type="ECO:0000313" key="2">
    <source>
        <dbReference type="Proteomes" id="UP000032431"/>
    </source>
</evidence>